<evidence type="ECO:0000313" key="3">
    <source>
        <dbReference type="Proteomes" id="UP001197093"/>
    </source>
</evidence>
<protein>
    <recommendedName>
        <fullName evidence="4">F-box domain-containing protein</fullName>
    </recommendedName>
</protein>
<accession>A0AAD4F600</accession>
<reference evidence="2" key="1">
    <citation type="submission" date="2023-02" db="EMBL/GenBank/DDBJ databases">
        <authorList>
            <person name="Palmer J.M."/>
        </authorList>
    </citation>
    <scope>NUCLEOTIDE SEQUENCE</scope>
    <source>
        <strain evidence="2">FW57</strain>
    </source>
</reference>
<evidence type="ECO:0008006" key="4">
    <source>
        <dbReference type="Google" id="ProtNLM"/>
    </source>
</evidence>
<dbReference type="EMBL" id="JAHCVI010000001">
    <property type="protein sequence ID" value="KAG7293530.1"/>
    <property type="molecule type" value="Genomic_DNA"/>
</dbReference>
<feature type="compositionally biased region" description="Acidic residues" evidence="1">
    <location>
        <begin position="114"/>
        <end position="124"/>
    </location>
</feature>
<keyword evidence="3" id="KW-1185">Reference proteome</keyword>
<dbReference type="Gene3D" id="3.80.10.10">
    <property type="entry name" value="Ribonuclease Inhibitor"/>
    <property type="match status" value="1"/>
</dbReference>
<gene>
    <name evidence="2" type="ORF">NEMBOFW57_003582</name>
</gene>
<sequence length="702" mass="79525">MRETLLGLPAEVLVRICQHVDEAHAPSLLSFALASRHCHSIAKTVLFRTLTFHISTAEGLLRHTQACTKILRRNQAFDHVRRVVLVRFDEWVFGRSTRAMKPGDQQGQERGEGADDSTSLDDTSDPWHPGPAPTVDWDVTHQRRILGLPDDSQLSWRDWDKETSYDMQTAFNEAFGTGRAWEPLAELLRLLPGLVDLMYECPVQFPPCLLQVLRDRMPGQLIRLHLRNLALPLRLVGLDRLSGAVTVSPHDLAVLTSPCLHSIWLREPRLPSDPLPAQQAEAFLQILWTDGLAPNLRDLQLSQIPRYFRQPPPFLGQLDLCTWLPAELATRPRKQQRYELRHLELGDVRSCLSLTDAQLQLWDRVVHLNGLQSLKLSGCVDIAAPDGLLPQCDFSALTTLALCCTMRPSVEYSDNMRRFIRSLPRLEHLYIRNWDWNMGPFFDPDPDADPAADSDADSDGGSTPCTTVKTLWLDHGFSWMPTSRVRPRSSLVSVSEISRLGAQYPRVESLSLPIVRSWGDSDEVALYKAVRASFPRLSRLALTWKPPPEPPMDGEYLPVGSCRSSSTVSSATKRVTGVPMEHRGDSIVRDMANGAVDARLAQQIFEMISSPGLEAMMVRARRLGQGPWNMPWWDEITRAWLVDTVNPGREVRVKEIGRAPVIPDYWLQLPELIERAFRKVWPERKEGSKGWCDDWESFPLEE</sequence>
<evidence type="ECO:0000313" key="2">
    <source>
        <dbReference type="EMBL" id="KAG7293530.1"/>
    </source>
</evidence>
<dbReference type="InterPro" id="IPR032675">
    <property type="entry name" value="LRR_dom_sf"/>
</dbReference>
<dbReference type="AlphaFoldDB" id="A0AAD4F600"/>
<proteinExistence type="predicted"/>
<feature type="region of interest" description="Disordered" evidence="1">
    <location>
        <begin position="99"/>
        <end position="136"/>
    </location>
</feature>
<dbReference type="SUPFAM" id="SSF52047">
    <property type="entry name" value="RNI-like"/>
    <property type="match status" value="1"/>
</dbReference>
<name>A0AAD4F600_9PEZI</name>
<evidence type="ECO:0000256" key="1">
    <source>
        <dbReference type="SAM" id="MobiDB-lite"/>
    </source>
</evidence>
<organism evidence="2 3">
    <name type="scientific">Staphylotrichum longicolle</name>
    <dbReference type="NCBI Taxonomy" id="669026"/>
    <lineage>
        <taxon>Eukaryota</taxon>
        <taxon>Fungi</taxon>
        <taxon>Dikarya</taxon>
        <taxon>Ascomycota</taxon>
        <taxon>Pezizomycotina</taxon>
        <taxon>Sordariomycetes</taxon>
        <taxon>Sordariomycetidae</taxon>
        <taxon>Sordariales</taxon>
        <taxon>Chaetomiaceae</taxon>
        <taxon>Staphylotrichum</taxon>
    </lineage>
</organism>
<comment type="caution">
    <text evidence="2">The sequence shown here is derived from an EMBL/GenBank/DDBJ whole genome shotgun (WGS) entry which is preliminary data.</text>
</comment>
<dbReference type="Proteomes" id="UP001197093">
    <property type="component" value="Unassembled WGS sequence"/>
</dbReference>